<sequence length="68" mass="7418">MKTLAEVLPEVDRLSEEDQSGLVAHILANLRGAPLGPDDKEVARREAEIDAGTAEFITFDELRDAVGR</sequence>
<organism evidence="1 2">
    <name type="scientific">Haloferula helveola</name>
    <dbReference type="NCBI Taxonomy" id="490095"/>
    <lineage>
        <taxon>Bacteria</taxon>
        <taxon>Pseudomonadati</taxon>
        <taxon>Verrucomicrobiota</taxon>
        <taxon>Verrucomicrobiia</taxon>
        <taxon>Verrucomicrobiales</taxon>
        <taxon>Verrucomicrobiaceae</taxon>
        <taxon>Haloferula</taxon>
    </lineage>
</organism>
<dbReference type="Proteomes" id="UP001374893">
    <property type="component" value="Chromosome"/>
</dbReference>
<accession>A0ABM7RC79</accession>
<protein>
    <recommendedName>
        <fullName evidence="3">Addiction module component</fullName>
    </recommendedName>
</protein>
<dbReference type="RefSeq" id="WP_338688925.1">
    <property type="nucleotide sequence ID" value="NZ_AP024702.1"/>
</dbReference>
<evidence type="ECO:0008006" key="3">
    <source>
        <dbReference type="Google" id="ProtNLM"/>
    </source>
</evidence>
<gene>
    <name evidence="1" type="ORF">HAHE_08750</name>
</gene>
<dbReference type="EMBL" id="AP024702">
    <property type="protein sequence ID" value="BCX46967.1"/>
    <property type="molecule type" value="Genomic_DNA"/>
</dbReference>
<evidence type="ECO:0000313" key="2">
    <source>
        <dbReference type="Proteomes" id="UP001374893"/>
    </source>
</evidence>
<proteinExistence type="predicted"/>
<name>A0ABM7RC79_9BACT</name>
<evidence type="ECO:0000313" key="1">
    <source>
        <dbReference type="EMBL" id="BCX46967.1"/>
    </source>
</evidence>
<reference evidence="1 2" key="1">
    <citation type="submission" date="2021-06" db="EMBL/GenBank/DDBJ databases">
        <title>Complete genome of Haloferula helveola possessing various polysaccharide degrading enzymes.</title>
        <authorList>
            <person name="Takami H."/>
            <person name="Huang C."/>
            <person name="Hamasaki K."/>
        </authorList>
    </citation>
    <scope>NUCLEOTIDE SEQUENCE [LARGE SCALE GENOMIC DNA]</scope>
    <source>
        <strain evidence="1 2">CN-1</strain>
    </source>
</reference>
<keyword evidence="2" id="KW-1185">Reference proteome</keyword>